<keyword evidence="7" id="KW-1185">Reference proteome</keyword>
<dbReference type="SMART" id="SM01012">
    <property type="entry name" value="ANTAR"/>
    <property type="match status" value="1"/>
</dbReference>
<dbReference type="SMART" id="SM00065">
    <property type="entry name" value="GAF"/>
    <property type="match status" value="1"/>
</dbReference>
<keyword evidence="4" id="KW-0804">Transcription</keyword>
<dbReference type="Pfam" id="PF01590">
    <property type="entry name" value="GAF"/>
    <property type="match status" value="1"/>
</dbReference>
<organism evidence="6 7">
    <name type="scientific">Nocardia uniformis</name>
    <dbReference type="NCBI Taxonomy" id="53432"/>
    <lineage>
        <taxon>Bacteria</taxon>
        <taxon>Bacillati</taxon>
        <taxon>Actinomycetota</taxon>
        <taxon>Actinomycetes</taxon>
        <taxon>Mycobacteriales</taxon>
        <taxon>Nocardiaceae</taxon>
        <taxon>Nocardia</taxon>
    </lineage>
</organism>
<comment type="caution">
    <text evidence="6">The sequence shown here is derived from an EMBL/GenBank/DDBJ whole genome shotgun (WGS) entry which is preliminary data.</text>
</comment>
<evidence type="ECO:0000256" key="3">
    <source>
        <dbReference type="ARBA" id="ARBA00023015"/>
    </source>
</evidence>
<evidence type="ECO:0000313" key="7">
    <source>
        <dbReference type="Proteomes" id="UP000586827"/>
    </source>
</evidence>
<feature type="domain" description="ANTAR" evidence="5">
    <location>
        <begin position="166"/>
        <end position="227"/>
    </location>
</feature>
<dbReference type="Gene3D" id="3.30.450.40">
    <property type="match status" value="1"/>
</dbReference>
<dbReference type="SUPFAM" id="SSF52172">
    <property type="entry name" value="CheY-like"/>
    <property type="match status" value="1"/>
</dbReference>
<evidence type="ECO:0000256" key="4">
    <source>
        <dbReference type="ARBA" id="ARBA00023163"/>
    </source>
</evidence>
<gene>
    <name evidence="6" type="ORF">HLB23_06510</name>
</gene>
<evidence type="ECO:0000256" key="2">
    <source>
        <dbReference type="ARBA" id="ARBA00022777"/>
    </source>
</evidence>
<dbReference type="GO" id="GO:0016301">
    <property type="term" value="F:kinase activity"/>
    <property type="evidence" value="ECO:0007669"/>
    <property type="project" value="UniProtKB-KW"/>
</dbReference>
<dbReference type="InterPro" id="IPR029016">
    <property type="entry name" value="GAF-like_dom_sf"/>
</dbReference>
<dbReference type="Proteomes" id="UP000586827">
    <property type="component" value="Unassembled WGS sequence"/>
</dbReference>
<evidence type="ECO:0000313" key="6">
    <source>
        <dbReference type="EMBL" id="NNH69522.1"/>
    </source>
</evidence>
<accession>A0A849BSB4</accession>
<keyword evidence="2" id="KW-0418">Kinase</keyword>
<evidence type="ECO:0000256" key="1">
    <source>
        <dbReference type="ARBA" id="ARBA00022679"/>
    </source>
</evidence>
<name>A0A849BSB4_9NOCA</name>
<dbReference type="PROSITE" id="PS50921">
    <property type="entry name" value="ANTAR"/>
    <property type="match status" value="1"/>
</dbReference>
<keyword evidence="3" id="KW-0805">Transcription regulation</keyword>
<dbReference type="InterPro" id="IPR012074">
    <property type="entry name" value="GAF_ANTAR"/>
</dbReference>
<dbReference type="Gene3D" id="1.10.10.10">
    <property type="entry name" value="Winged helix-like DNA-binding domain superfamily/Winged helix DNA-binding domain"/>
    <property type="match status" value="1"/>
</dbReference>
<dbReference type="PIRSF" id="PIRSF036625">
    <property type="entry name" value="GAF_ANTAR"/>
    <property type="match status" value="1"/>
</dbReference>
<dbReference type="Pfam" id="PF03861">
    <property type="entry name" value="ANTAR"/>
    <property type="match status" value="1"/>
</dbReference>
<dbReference type="RefSeq" id="WP_067526571.1">
    <property type="nucleotide sequence ID" value="NZ_JABELX010000003.1"/>
</dbReference>
<dbReference type="InterPro" id="IPR005561">
    <property type="entry name" value="ANTAR"/>
</dbReference>
<proteinExistence type="predicted"/>
<dbReference type="AlphaFoldDB" id="A0A849BSB4"/>
<sequence>MSDSELLVAVLARFARLLPTARELPELLDELLRGAVEVLEPDGATVTLCLPQQPEYFGGIPEKLLELEACQWDCALGPAVVAHSCGNAMTVTDIAHYGDMWPEFADLAGQHGLSSVAAVPMRVEHTETGVLSLYSRQPRQWTERDLSVAALLAGMAAGHIVTVDVVRQHQRVAEQLRHALTTRIVVEQAKGVIAHAHHTTPDAAFELIRTHARRNRVTVHAVARGIVELGLRI</sequence>
<dbReference type="EMBL" id="JABELX010000003">
    <property type="protein sequence ID" value="NNH69522.1"/>
    <property type="molecule type" value="Genomic_DNA"/>
</dbReference>
<dbReference type="InterPro" id="IPR003018">
    <property type="entry name" value="GAF"/>
</dbReference>
<dbReference type="InterPro" id="IPR036388">
    <property type="entry name" value="WH-like_DNA-bd_sf"/>
</dbReference>
<dbReference type="InterPro" id="IPR011006">
    <property type="entry name" value="CheY-like_superfamily"/>
</dbReference>
<protein>
    <submittedName>
        <fullName evidence="6">GAF and ANTAR domain-containing protein</fullName>
    </submittedName>
</protein>
<dbReference type="SUPFAM" id="SSF55781">
    <property type="entry name" value="GAF domain-like"/>
    <property type="match status" value="1"/>
</dbReference>
<keyword evidence="1" id="KW-0808">Transferase</keyword>
<reference evidence="6 7" key="1">
    <citation type="submission" date="2020-05" db="EMBL/GenBank/DDBJ databases">
        <title>MicrobeNet Type strains.</title>
        <authorList>
            <person name="Nicholson A.C."/>
        </authorList>
    </citation>
    <scope>NUCLEOTIDE SEQUENCE [LARGE SCALE GENOMIC DNA]</scope>
    <source>
        <strain evidence="6 7">JCM 3224</strain>
    </source>
</reference>
<dbReference type="GO" id="GO:0003723">
    <property type="term" value="F:RNA binding"/>
    <property type="evidence" value="ECO:0007669"/>
    <property type="project" value="InterPro"/>
</dbReference>
<evidence type="ECO:0000259" key="5">
    <source>
        <dbReference type="PROSITE" id="PS50921"/>
    </source>
</evidence>